<protein>
    <submittedName>
        <fullName evidence="1">Unannotated protein</fullName>
    </submittedName>
</protein>
<accession>A0A6J7HNN6</accession>
<dbReference type="AlphaFoldDB" id="A0A6J7HNN6"/>
<dbReference type="EMBL" id="CAFBMG010000267">
    <property type="protein sequence ID" value="CAB4922797.1"/>
    <property type="molecule type" value="Genomic_DNA"/>
</dbReference>
<name>A0A6J7HNN6_9ZZZZ</name>
<reference evidence="1" key="1">
    <citation type="submission" date="2020-05" db="EMBL/GenBank/DDBJ databases">
        <authorList>
            <person name="Chiriac C."/>
            <person name="Salcher M."/>
            <person name="Ghai R."/>
            <person name="Kavagutti S V."/>
        </authorList>
    </citation>
    <scope>NUCLEOTIDE SEQUENCE</scope>
</reference>
<proteinExistence type="predicted"/>
<evidence type="ECO:0000313" key="1">
    <source>
        <dbReference type="EMBL" id="CAB4922797.1"/>
    </source>
</evidence>
<organism evidence="1">
    <name type="scientific">freshwater metagenome</name>
    <dbReference type="NCBI Taxonomy" id="449393"/>
    <lineage>
        <taxon>unclassified sequences</taxon>
        <taxon>metagenomes</taxon>
        <taxon>ecological metagenomes</taxon>
    </lineage>
</organism>
<sequence>MVHIFANGQILESGGPEIATRLEETGYSAWVEEEQRAAPTIAARPVVDDPFFSDGLL</sequence>
<gene>
    <name evidence="1" type="ORF">UFOPK3519_02023</name>
</gene>